<dbReference type="GO" id="GO:0046474">
    <property type="term" value="P:glycerophospholipid biosynthetic process"/>
    <property type="evidence" value="ECO:0007669"/>
    <property type="project" value="TreeGrafter"/>
</dbReference>
<evidence type="ECO:0000256" key="4">
    <source>
        <dbReference type="ARBA" id="ARBA00022989"/>
    </source>
</evidence>
<comment type="subcellular location">
    <subcellularLocation>
        <location evidence="1">Membrane</location>
        <topology evidence="1">Multi-pass membrane protein</topology>
    </subcellularLocation>
</comment>
<dbReference type="STRING" id="1353952.A0A165I798"/>
<gene>
    <name evidence="9" type="ORF">CALCODRAFT_480936</name>
</gene>
<dbReference type="GO" id="GO:0047184">
    <property type="term" value="F:1-acylglycerophosphocholine O-acyltransferase activity"/>
    <property type="evidence" value="ECO:0007669"/>
    <property type="project" value="TreeGrafter"/>
</dbReference>
<feature type="transmembrane region" description="Helical" evidence="8">
    <location>
        <begin position="19"/>
        <end position="36"/>
    </location>
</feature>
<evidence type="ECO:0000313" key="10">
    <source>
        <dbReference type="Proteomes" id="UP000076842"/>
    </source>
</evidence>
<dbReference type="GO" id="GO:0016020">
    <property type="term" value="C:membrane"/>
    <property type="evidence" value="ECO:0007669"/>
    <property type="project" value="UniProtKB-SubCell"/>
</dbReference>
<evidence type="ECO:0000256" key="5">
    <source>
        <dbReference type="ARBA" id="ARBA00023136"/>
    </source>
</evidence>
<keyword evidence="5 8" id="KW-0472">Membrane</keyword>
<feature type="transmembrane region" description="Helical" evidence="8">
    <location>
        <begin position="87"/>
        <end position="105"/>
    </location>
</feature>
<dbReference type="EMBL" id="KV423933">
    <property type="protein sequence ID" value="KZT60216.1"/>
    <property type="molecule type" value="Genomic_DNA"/>
</dbReference>
<dbReference type="PANTHER" id="PTHR13906:SF4">
    <property type="entry name" value="LYSOPHOSPHOLIPID ACYLTRANSFERASE 6"/>
    <property type="match status" value="1"/>
</dbReference>
<evidence type="ECO:0000256" key="6">
    <source>
        <dbReference type="ARBA" id="ARBA00023315"/>
    </source>
</evidence>
<dbReference type="GO" id="GO:0003841">
    <property type="term" value="F:1-acylglycerol-3-phosphate O-acyltransferase activity"/>
    <property type="evidence" value="ECO:0007669"/>
    <property type="project" value="TreeGrafter"/>
</dbReference>
<evidence type="ECO:0000256" key="7">
    <source>
        <dbReference type="SAM" id="MobiDB-lite"/>
    </source>
</evidence>
<accession>A0A165I798</accession>
<dbReference type="InParanoid" id="A0A165I798"/>
<dbReference type="OrthoDB" id="286734at2759"/>
<keyword evidence="3 8" id="KW-0812">Transmembrane</keyword>
<dbReference type="PANTHER" id="PTHR13906">
    <property type="entry name" value="PORCUPINE"/>
    <property type="match status" value="1"/>
</dbReference>
<evidence type="ECO:0000256" key="8">
    <source>
        <dbReference type="SAM" id="Phobius"/>
    </source>
</evidence>
<keyword evidence="2" id="KW-0808">Transferase</keyword>
<dbReference type="InterPro" id="IPR049941">
    <property type="entry name" value="LPLAT_7/PORCN-like"/>
</dbReference>
<dbReference type="Proteomes" id="UP000076842">
    <property type="component" value="Unassembled WGS sequence"/>
</dbReference>
<keyword evidence="6" id="KW-0012">Acyltransferase</keyword>
<keyword evidence="4 8" id="KW-1133">Transmembrane helix</keyword>
<feature type="transmembrane region" description="Helical" evidence="8">
    <location>
        <begin position="488"/>
        <end position="509"/>
    </location>
</feature>
<reference evidence="9 10" key="1">
    <citation type="journal article" date="2016" name="Mol. Biol. Evol.">
        <title>Comparative Genomics of Early-Diverging Mushroom-Forming Fungi Provides Insights into the Origins of Lignocellulose Decay Capabilities.</title>
        <authorList>
            <person name="Nagy L.G."/>
            <person name="Riley R."/>
            <person name="Tritt A."/>
            <person name="Adam C."/>
            <person name="Daum C."/>
            <person name="Floudas D."/>
            <person name="Sun H."/>
            <person name="Yadav J.S."/>
            <person name="Pangilinan J."/>
            <person name="Larsson K.H."/>
            <person name="Matsuura K."/>
            <person name="Barry K."/>
            <person name="Labutti K."/>
            <person name="Kuo R."/>
            <person name="Ohm R.A."/>
            <person name="Bhattacharya S.S."/>
            <person name="Shirouzu T."/>
            <person name="Yoshinaga Y."/>
            <person name="Martin F.M."/>
            <person name="Grigoriev I.V."/>
            <person name="Hibbett D.S."/>
        </authorList>
    </citation>
    <scope>NUCLEOTIDE SEQUENCE [LARGE SCALE GENOMIC DNA]</scope>
    <source>
        <strain evidence="9 10">HHB12733</strain>
    </source>
</reference>
<dbReference type="InterPro" id="IPR004299">
    <property type="entry name" value="MBOAT_fam"/>
</dbReference>
<evidence type="ECO:0000313" key="9">
    <source>
        <dbReference type="EMBL" id="KZT60216.1"/>
    </source>
</evidence>
<dbReference type="FunCoup" id="A0A165I798">
    <property type="interactions" value="163"/>
</dbReference>
<feature type="transmembrane region" description="Helical" evidence="8">
    <location>
        <begin position="48"/>
        <end position="81"/>
    </location>
</feature>
<evidence type="ECO:0000256" key="3">
    <source>
        <dbReference type="ARBA" id="ARBA00022692"/>
    </source>
</evidence>
<dbReference type="GO" id="GO:0030258">
    <property type="term" value="P:lipid modification"/>
    <property type="evidence" value="ECO:0007669"/>
    <property type="project" value="TreeGrafter"/>
</dbReference>
<feature type="region of interest" description="Disordered" evidence="7">
    <location>
        <begin position="400"/>
        <end position="443"/>
    </location>
</feature>
<keyword evidence="10" id="KW-1185">Reference proteome</keyword>
<sequence length="563" mass="63762">MDWIANKVTAITAAPPDQVKVFIFFALNYPLSHLYIRIPTNLPALRHLFSIVVSLYQLSALNLYTGIAHELFAILGVWLLLPWKHKYMPWTVFFFTMGHLMYNHLYRIWISLTPDDFDITFSQMVLVMKITTLAWNIHDGRQSAEVLDKQQSDHKVVEFPSLLEYLGFCFYFPGFLVGPACDFTTYRSLVSGTLYTPRDGKPVLAATLIEGRKRSAYWHMSTGLVSIGLSLTLGPMFNYPQVMQDGWENQAFIIRLIEVQLMGIVQRTKYYGAWKLSEGAAILTGLGFNGYGPDGRALWNRATNVNIWKVEFAPNFKILLDNWNVNTNVWLRNCIYKRVTPRGKKPGFQSSMITFLVSAIWHGAESGYYLTFVQAGFVQTVARMMRTCVRPFLLPPVLEPKKAETTEPPTRTPTPAPSEGVSPVPDAPVPGVPKPSSTNPPAPPQTVVKTIYDVLGVIVTAMELNYCVAPFLLLTARRSLVAWGKMNWYGTWMTFVPLVFFWAGGKTWLLRLQRQRALKEKKRLDRLDNVPGVIIVPPSPSIMKVDDIADVVDQGWTQTPKLE</sequence>
<evidence type="ECO:0000256" key="1">
    <source>
        <dbReference type="ARBA" id="ARBA00004141"/>
    </source>
</evidence>
<name>A0A165I798_9BASI</name>
<organism evidence="9 10">
    <name type="scientific">Calocera cornea HHB12733</name>
    <dbReference type="NCBI Taxonomy" id="1353952"/>
    <lineage>
        <taxon>Eukaryota</taxon>
        <taxon>Fungi</taxon>
        <taxon>Dikarya</taxon>
        <taxon>Basidiomycota</taxon>
        <taxon>Agaricomycotina</taxon>
        <taxon>Dacrymycetes</taxon>
        <taxon>Dacrymycetales</taxon>
        <taxon>Dacrymycetaceae</taxon>
        <taxon>Calocera</taxon>
    </lineage>
</organism>
<dbReference type="GO" id="GO:0005783">
    <property type="term" value="C:endoplasmic reticulum"/>
    <property type="evidence" value="ECO:0007669"/>
    <property type="project" value="TreeGrafter"/>
</dbReference>
<dbReference type="AlphaFoldDB" id="A0A165I798"/>
<proteinExistence type="predicted"/>
<feature type="transmembrane region" description="Helical" evidence="8">
    <location>
        <begin position="454"/>
        <end position="476"/>
    </location>
</feature>
<dbReference type="Pfam" id="PF03062">
    <property type="entry name" value="MBOAT"/>
    <property type="match status" value="1"/>
</dbReference>
<protein>
    <submittedName>
        <fullName evidence="9">MBOAT-domain-containing protein</fullName>
    </submittedName>
</protein>
<evidence type="ECO:0000256" key="2">
    <source>
        <dbReference type="ARBA" id="ARBA00022679"/>
    </source>
</evidence>
<feature type="compositionally biased region" description="Pro residues" evidence="7">
    <location>
        <begin position="425"/>
        <end position="443"/>
    </location>
</feature>